<organism evidence="7 8">
    <name type="scientific">Mycena belliarum</name>
    <dbReference type="NCBI Taxonomy" id="1033014"/>
    <lineage>
        <taxon>Eukaryota</taxon>
        <taxon>Fungi</taxon>
        <taxon>Dikarya</taxon>
        <taxon>Basidiomycota</taxon>
        <taxon>Agaricomycotina</taxon>
        <taxon>Agaricomycetes</taxon>
        <taxon>Agaricomycetidae</taxon>
        <taxon>Agaricales</taxon>
        <taxon>Marasmiineae</taxon>
        <taxon>Mycenaceae</taxon>
        <taxon>Mycena</taxon>
    </lineage>
</organism>
<protein>
    <submittedName>
        <fullName evidence="7">Thioredoxin</fullName>
    </submittedName>
</protein>
<evidence type="ECO:0000256" key="4">
    <source>
        <dbReference type="ARBA" id="ARBA00023284"/>
    </source>
</evidence>
<dbReference type="SUPFAM" id="SSF52833">
    <property type="entry name" value="Thioredoxin-like"/>
    <property type="match status" value="1"/>
</dbReference>
<evidence type="ECO:0000313" key="8">
    <source>
        <dbReference type="Proteomes" id="UP001222325"/>
    </source>
</evidence>
<feature type="domain" description="Thioredoxin" evidence="6">
    <location>
        <begin position="1"/>
        <end position="89"/>
    </location>
</feature>
<keyword evidence="3 5" id="KW-1015">Disulfide bond</keyword>
<evidence type="ECO:0000256" key="2">
    <source>
        <dbReference type="ARBA" id="ARBA00022982"/>
    </source>
</evidence>
<gene>
    <name evidence="7" type="ORF">B0H15DRAFT_752245</name>
</gene>
<dbReference type="GO" id="GO:0015035">
    <property type="term" value="F:protein-disulfide reductase activity"/>
    <property type="evidence" value="ECO:0007669"/>
    <property type="project" value="InterPro"/>
</dbReference>
<name>A0AAD6U2P7_9AGAR</name>
<dbReference type="PIRSF" id="PIRSF000077">
    <property type="entry name" value="Thioredoxin"/>
    <property type="match status" value="1"/>
</dbReference>
<feature type="non-terminal residue" evidence="7">
    <location>
        <position position="1"/>
    </location>
</feature>
<keyword evidence="1" id="KW-0813">Transport</keyword>
<evidence type="ECO:0000256" key="1">
    <source>
        <dbReference type="ARBA" id="ARBA00022448"/>
    </source>
</evidence>
<dbReference type="CDD" id="cd02947">
    <property type="entry name" value="TRX_family"/>
    <property type="match status" value="1"/>
</dbReference>
<dbReference type="EMBL" id="JARJCN010000040">
    <property type="protein sequence ID" value="KAJ7083664.1"/>
    <property type="molecule type" value="Genomic_DNA"/>
</dbReference>
<keyword evidence="4 5" id="KW-0676">Redox-active center</keyword>
<sequence length="89" mass="9960">EPVILGFWAPWCRPCKIIGPVFEKFANMEEHAAVKFYKLDTEEKERAMVEAGVRVMPSFMMFEDGNKAGESAGALPTPLAVLFRLAKVL</sequence>
<accession>A0AAD6U2P7</accession>
<dbReference type="AlphaFoldDB" id="A0AAD6U2P7"/>
<dbReference type="PANTHER" id="PTHR45663:SF11">
    <property type="entry name" value="GEO12009P1"/>
    <property type="match status" value="1"/>
</dbReference>
<keyword evidence="8" id="KW-1185">Reference proteome</keyword>
<feature type="disulfide bond" description="Redox-active" evidence="5">
    <location>
        <begin position="12"/>
        <end position="15"/>
    </location>
</feature>
<evidence type="ECO:0000259" key="6">
    <source>
        <dbReference type="PROSITE" id="PS51352"/>
    </source>
</evidence>
<dbReference type="InterPro" id="IPR005746">
    <property type="entry name" value="Thioredoxin"/>
</dbReference>
<evidence type="ECO:0000313" key="7">
    <source>
        <dbReference type="EMBL" id="KAJ7083664.1"/>
    </source>
</evidence>
<dbReference type="Pfam" id="PF00085">
    <property type="entry name" value="Thioredoxin"/>
    <property type="match status" value="1"/>
</dbReference>
<dbReference type="PRINTS" id="PR00421">
    <property type="entry name" value="THIOREDOXIN"/>
</dbReference>
<feature type="non-terminal residue" evidence="7">
    <location>
        <position position="89"/>
    </location>
</feature>
<dbReference type="PANTHER" id="PTHR45663">
    <property type="entry name" value="GEO12009P1"/>
    <property type="match status" value="1"/>
</dbReference>
<reference evidence="7" key="1">
    <citation type="submission" date="2023-03" db="EMBL/GenBank/DDBJ databases">
        <title>Massive genome expansion in bonnet fungi (Mycena s.s.) driven by repeated elements and novel gene families across ecological guilds.</title>
        <authorList>
            <consortium name="Lawrence Berkeley National Laboratory"/>
            <person name="Harder C.B."/>
            <person name="Miyauchi S."/>
            <person name="Viragh M."/>
            <person name="Kuo A."/>
            <person name="Thoen E."/>
            <person name="Andreopoulos B."/>
            <person name="Lu D."/>
            <person name="Skrede I."/>
            <person name="Drula E."/>
            <person name="Henrissat B."/>
            <person name="Morin E."/>
            <person name="Kohler A."/>
            <person name="Barry K."/>
            <person name="LaButti K."/>
            <person name="Morin E."/>
            <person name="Salamov A."/>
            <person name="Lipzen A."/>
            <person name="Mereny Z."/>
            <person name="Hegedus B."/>
            <person name="Baldrian P."/>
            <person name="Stursova M."/>
            <person name="Weitz H."/>
            <person name="Taylor A."/>
            <person name="Grigoriev I.V."/>
            <person name="Nagy L.G."/>
            <person name="Martin F."/>
            <person name="Kauserud H."/>
        </authorList>
    </citation>
    <scope>NUCLEOTIDE SEQUENCE</scope>
    <source>
        <strain evidence="7">CBHHK173m</strain>
    </source>
</reference>
<dbReference type="PROSITE" id="PS51352">
    <property type="entry name" value="THIOREDOXIN_2"/>
    <property type="match status" value="1"/>
</dbReference>
<proteinExistence type="predicted"/>
<keyword evidence="2" id="KW-0249">Electron transport</keyword>
<dbReference type="GO" id="GO:0005737">
    <property type="term" value="C:cytoplasm"/>
    <property type="evidence" value="ECO:0007669"/>
    <property type="project" value="TreeGrafter"/>
</dbReference>
<dbReference type="Proteomes" id="UP001222325">
    <property type="component" value="Unassembled WGS sequence"/>
</dbReference>
<dbReference type="Gene3D" id="3.40.30.10">
    <property type="entry name" value="Glutaredoxin"/>
    <property type="match status" value="1"/>
</dbReference>
<evidence type="ECO:0000256" key="5">
    <source>
        <dbReference type="PIRSR" id="PIRSR000077-4"/>
    </source>
</evidence>
<dbReference type="InterPro" id="IPR036249">
    <property type="entry name" value="Thioredoxin-like_sf"/>
</dbReference>
<evidence type="ECO:0000256" key="3">
    <source>
        <dbReference type="ARBA" id="ARBA00023157"/>
    </source>
</evidence>
<dbReference type="InterPro" id="IPR013766">
    <property type="entry name" value="Thioredoxin_domain"/>
</dbReference>
<comment type="caution">
    <text evidence="7">The sequence shown here is derived from an EMBL/GenBank/DDBJ whole genome shotgun (WGS) entry which is preliminary data.</text>
</comment>